<dbReference type="SUPFAM" id="SSF53756">
    <property type="entry name" value="UDP-Glycosyltransferase/glycogen phosphorylase"/>
    <property type="match status" value="1"/>
</dbReference>
<dbReference type="PANTHER" id="PTHR12526:SF510">
    <property type="entry name" value="D-INOSITOL 3-PHOSPHATE GLYCOSYLTRANSFERASE"/>
    <property type="match status" value="1"/>
</dbReference>
<dbReference type="AlphaFoldDB" id="A0AAX1UFA4"/>
<evidence type="ECO:0000259" key="4">
    <source>
        <dbReference type="Pfam" id="PF13439"/>
    </source>
</evidence>
<dbReference type="Pfam" id="PF13439">
    <property type="entry name" value="Glyco_transf_4"/>
    <property type="match status" value="1"/>
</dbReference>
<evidence type="ECO:0000256" key="2">
    <source>
        <dbReference type="ARBA" id="ARBA00022679"/>
    </source>
</evidence>
<keyword evidence="2" id="KW-0808">Transferase</keyword>
<dbReference type="CDD" id="cd03801">
    <property type="entry name" value="GT4_PimA-like"/>
    <property type="match status" value="1"/>
</dbReference>
<gene>
    <name evidence="5" type="ORF">D1114_22080</name>
</gene>
<dbReference type="InterPro" id="IPR001296">
    <property type="entry name" value="Glyco_trans_1"/>
</dbReference>
<feature type="domain" description="Glycosyl transferase family 1" evidence="3">
    <location>
        <begin position="163"/>
        <end position="321"/>
    </location>
</feature>
<dbReference type="RefSeq" id="WP_119001491.1">
    <property type="nucleotide sequence ID" value="NZ_QWGP01000045.1"/>
</dbReference>
<comment type="caution">
    <text evidence="5">The sequence shown here is derived from an EMBL/GenBank/DDBJ whole genome shotgun (WGS) entry which is preliminary data.</text>
</comment>
<name>A0AAX1UFA4_CERSP</name>
<dbReference type="Proteomes" id="UP000266305">
    <property type="component" value="Unassembled WGS sequence"/>
</dbReference>
<dbReference type="Pfam" id="PF00534">
    <property type="entry name" value="Glycos_transf_1"/>
    <property type="match status" value="1"/>
</dbReference>
<sequence length="346" mass="36698">MRAVFAIPGDPDRRSGGFLYERALLRALNESGREVTYLRLPAGFPDPDPAETVEAAALLEAVPEGVPVILDGLVHGAIETEALARMRAPLVAMTHHPLALETGLPPARAALLRARERANLALAAHVLVPSPHTAQLLVEEYDVPAERITVALPGFPPADPVRAPVQPPLILSVGILVPRKGHDVLLEALARIRDLDWQARIVGAPWFAETAAALHAQRTDLGLEARVAFTGELGEADLRALFRQATLFALATRHEGYGMVFPEALLHGLPIVACATGAVPDTVPADAGLLVPPDDPAAFAAALRRLLEEAPTRQRLAEAATRAGGALPRWADTAAIAGAVLDRLAR</sequence>
<organism evidence="5 6">
    <name type="scientific">Cereibacter sphaeroides</name>
    <name type="common">Rhodobacter sphaeroides</name>
    <dbReference type="NCBI Taxonomy" id="1063"/>
    <lineage>
        <taxon>Bacteria</taxon>
        <taxon>Pseudomonadati</taxon>
        <taxon>Pseudomonadota</taxon>
        <taxon>Alphaproteobacteria</taxon>
        <taxon>Rhodobacterales</taxon>
        <taxon>Paracoccaceae</taxon>
        <taxon>Cereibacter</taxon>
    </lineage>
</organism>
<evidence type="ECO:0000313" key="5">
    <source>
        <dbReference type="EMBL" id="RHZ90826.1"/>
    </source>
</evidence>
<evidence type="ECO:0000259" key="3">
    <source>
        <dbReference type="Pfam" id="PF00534"/>
    </source>
</evidence>
<evidence type="ECO:0000256" key="1">
    <source>
        <dbReference type="ARBA" id="ARBA00022676"/>
    </source>
</evidence>
<evidence type="ECO:0000313" key="6">
    <source>
        <dbReference type="Proteomes" id="UP000266305"/>
    </source>
</evidence>
<dbReference type="InterPro" id="IPR028098">
    <property type="entry name" value="Glyco_trans_4-like_N"/>
</dbReference>
<feature type="domain" description="Glycosyltransferase subfamily 4-like N-terminal" evidence="4">
    <location>
        <begin position="82"/>
        <end position="155"/>
    </location>
</feature>
<dbReference type="PANTHER" id="PTHR12526">
    <property type="entry name" value="GLYCOSYLTRANSFERASE"/>
    <property type="match status" value="1"/>
</dbReference>
<reference evidence="5 6" key="1">
    <citation type="submission" date="2018-08" db="EMBL/GenBank/DDBJ databases">
        <title>Draft genome sequence of Rhodobacter sphaeroides FY.</title>
        <authorList>
            <person name="Rayyan A."/>
            <person name="Meyer T.E."/>
            <person name="Kyndt J.A."/>
        </authorList>
    </citation>
    <scope>NUCLEOTIDE SEQUENCE [LARGE SCALE GENOMIC DNA]</scope>
    <source>
        <strain evidence="5 6">FY</strain>
    </source>
</reference>
<accession>A0AAX1UFA4</accession>
<dbReference type="Gene3D" id="3.40.50.2000">
    <property type="entry name" value="Glycogen Phosphorylase B"/>
    <property type="match status" value="2"/>
</dbReference>
<protein>
    <submittedName>
        <fullName evidence="5">Glycosyltransferase</fullName>
    </submittedName>
</protein>
<dbReference type="EMBL" id="QWGP01000045">
    <property type="protein sequence ID" value="RHZ90826.1"/>
    <property type="molecule type" value="Genomic_DNA"/>
</dbReference>
<keyword evidence="1" id="KW-0328">Glycosyltransferase</keyword>
<dbReference type="GO" id="GO:0016757">
    <property type="term" value="F:glycosyltransferase activity"/>
    <property type="evidence" value="ECO:0007669"/>
    <property type="project" value="UniProtKB-KW"/>
</dbReference>
<proteinExistence type="predicted"/>